<dbReference type="InterPro" id="IPR019554">
    <property type="entry name" value="Soluble_ligand-bd"/>
</dbReference>
<evidence type="ECO:0000256" key="15">
    <source>
        <dbReference type="RuleBase" id="RU364066"/>
    </source>
</evidence>
<evidence type="ECO:0000256" key="2">
    <source>
        <dbReference type="ARBA" id="ARBA00001966"/>
    </source>
</evidence>
<organism evidence="17 18">
    <name type="scientific">Rhizobium grahamii CCGE 502</name>
    <dbReference type="NCBI Taxonomy" id="990285"/>
    <lineage>
        <taxon>Bacteria</taxon>
        <taxon>Pseudomonadati</taxon>
        <taxon>Pseudomonadota</taxon>
        <taxon>Alphaproteobacteria</taxon>
        <taxon>Hyphomicrobiales</taxon>
        <taxon>Rhizobiaceae</taxon>
        <taxon>Rhizobium/Agrobacterium group</taxon>
        <taxon>Rhizobium</taxon>
    </lineage>
</organism>
<dbReference type="PANTHER" id="PTHR43578:SF3">
    <property type="entry name" value="NADH-QUINONE OXIDOREDUCTASE SUBUNIT F"/>
    <property type="match status" value="1"/>
</dbReference>
<dbReference type="InterPro" id="IPR037207">
    <property type="entry name" value="Nuop51_4Fe4S-bd_sf"/>
</dbReference>
<dbReference type="NCBIfam" id="TIGR01959">
    <property type="entry name" value="nuoF_fam"/>
    <property type="match status" value="1"/>
</dbReference>
<comment type="function">
    <text evidence="3">NDH-1 shuttles electrons from NADH, via FMN and iron-sulfur (Fe-S) centers, to quinones in the respiratory chain. The immediate electron acceptor for the enzyme in this species is believed to be ubiquinone. Couples the redox reaction to proton translocation (for every two electrons transferred, four hydrogen ions are translocated across the cytoplasmic membrane), and thus conserves the redox energy in a proton gradient.</text>
</comment>
<keyword evidence="11 15" id="KW-0408">Iron</keyword>
<dbReference type="FunFam" id="1.20.1440.230:FF:000001">
    <property type="entry name" value="Mitochondrial NADH dehydrogenase flavoprotein 1"/>
    <property type="match status" value="1"/>
</dbReference>
<comment type="caution">
    <text evidence="17">The sequence shown here is derived from an EMBL/GenBank/DDBJ whole genome shotgun (WGS) entry which is preliminary data.</text>
</comment>
<feature type="domain" description="NADH-ubiquinone oxidoreductase 51kDa subunit iron-sulphur binding" evidence="16">
    <location>
        <begin position="327"/>
        <end position="372"/>
    </location>
</feature>
<keyword evidence="12 15" id="KW-0411">Iron-sulfur</keyword>
<evidence type="ECO:0000256" key="13">
    <source>
        <dbReference type="ARBA" id="ARBA00023027"/>
    </source>
</evidence>
<dbReference type="STRING" id="990285.RGCCGE502_19545"/>
<dbReference type="InterPro" id="IPR019575">
    <property type="entry name" value="Nuop51_4Fe4S-bd"/>
</dbReference>
<dbReference type="GO" id="GO:0010181">
    <property type="term" value="F:FMN binding"/>
    <property type="evidence" value="ECO:0007669"/>
    <property type="project" value="InterPro"/>
</dbReference>
<evidence type="ECO:0000313" key="17">
    <source>
        <dbReference type="EMBL" id="EPE96593.1"/>
    </source>
</evidence>
<dbReference type="EMBL" id="AEYE02000023">
    <property type="protein sequence ID" value="EPE96593.1"/>
    <property type="molecule type" value="Genomic_DNA"/>
</dbReference>
<keyword evidence="13 15" id="KW-0520">NAD</keyword>
<dbReference type="EC" id="7.1.1.-" evidence="15"/>
<dbReference type="InterPro" id="IPR037225">
    <property type="entry name" value="Nuo51_FMN-bd_sf"/>
</dbReference>
<comment type="cofactor">
    <cofactor evidence="2 15">
        <name>[4Fe-4S] cluster</name>
        <dbReference type="ChEBI" id="CHEBI:49883"/>
    </cofactor>
</comment>
<dbReference type="FunFam" id="3.40.50.11540:FF:000001">
    <property type="entry name" value="NADH dehydrogenase [ubiquinone] flavoprotein 1, mitochondrial"/>
    <property type="match status" value="1"/>
</dbReference>
<comment type="similarity">
    <text evidence="4 15">Belongs to the complex I 51 kDa subunit family.</text>
</comment>
<dbReference type="RefSeq" id="WP_016555882.1">
    <property type="nucleotide sequence ID" value="NZ_AEYE02000023.1"/>
</dbReference>
<keyword evidence="5 15" id="KW-0004">4Fe-4S</keyword>
<keyword evidence="8 15" id="KW-0874">Quinone</keyword>
<keyword evidence="6 15" id="KW-0285">Flavoprotein</keyword>
<dbReference type="PROSITE" id="PS00645">
    <property type="entry name" value="COMPLEX1_51K_2"/>
    <property type="match status" value="1"/>
</dbReference>
<dbReference type="FunFam" id="3.10.20.600:FF:000003">
    <property type="entry name" value="NADH-quinone oxidoreductase subunit F"/>
    <property type="match status" value="1"/>
</dbReference>
<evidence type="ECO:0000259" key="16">
    <source>
        <dbReference type="SMART" id="SM00928"/>
    </source>
</evidence>
<evidence type="ECO:0000256" key="5">
    <source>
        <dbReference type="ARBA" id="ARBA00022485"/>
    </source>
</evidence>
<keyword evidence="7 15" id="KW-0288">FMN</keyword>
<evidence type="ECO:0000256" key="6">
    <source>
        <dbReference type="ARBA" id="ARBA00022630"/>
    </source>
</evidence>
<dbReference type="NCBIfam" id="NF010120">
    <property type="entry name" value="PRK13596.1"/>
    <property type="match status" value="1"/>
</dbReference>
<dbReference type="Pfam" id="PF10531">
    <property type="entry name" value="SLBB"/>
    <property type="match status" value="1"/>
</dbReference>
<evidence type="ECO:0000256" key="1">
    <source>
        <dbReference type="ARBA" id="ARBA00001917"/>
    </source>
</evidence>
<accession>S3IBJ0</accession>
<dbReference type="Gene3D" id="3.40.50.11540">
    <property type="entry name" value="NADH-ubiquinone oxidoreductase 51kDa subunit"/>
    <property type="match status" value="1"/>
</dbReference>
<evidence type="ECO:0000256" key="11">
    <source>
        <dbReference type="ARBA" id="ARBA00023004"/>
    </source>
</evidence>
<evidence type="ECO:0000256" key="8">
    <source>
        <dbReference type="ARBA" id="ARBA00022719"/>
    </source>
</evidence>
<keyword evidence="10" id="KW-1278">Translocase</keyword>
<dbReference type="InterPro" id="IPR011538">
    <property type="entry name" value="Nuo51_FMN-bd"/>
</dbReference>
<sequence length="421" mass="45624">MFEPVLLQNIDRPDSHLLSTYEASGGYQALKKVLSEHTPDEIIGLVKESNLRGRGGAGFPTGMKWSFVPKRGAKPNYLCCNADEGEPGTFKDRIIMERDPHQLVEGLAVGAYAIGANTAYVYIRGEYMTAIRRLEQAIAEAHEKGYLGRNILGSDFDFAVHVHCGAGAYICGEETAMLDSLEGKRAQPRLKPPFPAVEGLYASPTVINNVETLACVPHIVMRGSRWFREIGPDKSPGPKLFCLSGQVSKPGLYELPMGISLRELVENRAGGPLPGRRIKAVIPGGVSAPVIPESGLDVGMDFDSLAAVGSMLGSAGVIVIDDTTCMVKVATRIIEFFHHESCGKCTPCREGLDWVVKVLRRIEAGQGERGDLEQLDALCKGIFGNTFCALGDGAAMGLRAALKHFRDEFVAHIEERACPFH</sequence>
<dbReference type="GO" id="GO:0008137">
    <property type="term" value="F:NADH dehydrogenase (ubiquinone) activity"/>
    <property type="evidence" value="ECO:0007669"/>
    <property type="project" value="InterPro"/>
</dbReference>
<evidence type="ECO:0000313" key="18">
    <source>
        <dbReference type="Proteomes" id="UP000014411"/>
    </source>
</evidence>
<dbReference type="SUPFAM" id="SSF142984">
    <property type="entry name" value="Nqo1 middle domain-like"/>
    <property type="match status" value="1"/>
</dbReference>
<evidence type="ECO:0000256" key="14">
    <source>
        <dbReference type="ARBA" id="ARBA00047712"/>
    </source>
</evidence>
<dbReference type="Gene3D" id="6.10.250.1450">
    <property type="match status" value="1"/>
</dbReference>
<dbReference type="AlphaFoldDB" id="S3IBJ0"/>
<dbReference type="GO" id="GO:0051539">
    <property type="term" value="F:4 iron, 4 sulfur cluster binding"/>
    <property type="evidence" value="ECO:0007669"/>
    <property type="project" value="UniProtKB-UniRule"/>
</dbReference>
<dbReference type="SMART" id="SM00928">
    <property type="entry name" value="NADH_4Fe-4S"/>
    <property type="match status" value="1"/>
</dbReference>
<comment type="catalytic activity">
    <reaction evidence="14 15">
        <text>a quinone + NADH + 5 H(+)(in) = a quinol + NAD(+) + 4 H(+)(out)</text>
        <dbReference type="Rhea" id="RHEA:57888"/>
        <dbReference type="ChEBI" id="CHEBI:15378"/>
        <dbReference type="ChEBI" id="CHEBI:24646"/>
        <dbReference type="ChEBI" id="CHEBI:57540"/>
        <dbReference type="ChEBI" id="CHEBI:57945"/>
        <dbReference type="ChEBI" id="CHEBI:132124"/>
    </reaction>
</comment>
<dbReference type="SUPFAM" id="SSF142019">
    <property type="entry name" value="Nqo1 FMN-binding domain-like"/>
    <property type="match status" value="1"/>
</dbReference>
<dbReference type="HOGENOM" id="CLU_014881_0_1_5"/>
<keyword evidence="9 15" id="KW-0479">Metal-binding</keyword>
<keyword evidence="18" id="KW-1185">Reference proteome</keyword>
<dbReference type="GO" id="GO:0048038">
    <property type="term" value="F:quinone binding"/>
    <property type="evidence" value="ECO:0007669"/>
    <property type="project" value="UniProtKB-KW"/>
</dbReference>
<dbReference type="Pfam" id="PF01512">
    <property type="entry name" value="Complex1_51K"/>
    <property type="match status" value="1"/>
</dbReference>
<dbReference type="InterPro" id="IPR011537">
    <property type="entry name" value="NADH-UbQ_OxRdtase_suF"/>
</dbReference>
<reference evidence="17 18" key="1">
    <citation type="journal article" date="2012" name="J. Bacteriol.">
        <title>Genome sequence of Rhizobium grahamii CCGE502, a broad-host-range symbiont with low nodulation competitiveness in Phaseolus vulgaris.</title>
        <authorList>
            <person name="Althabegoiti M.J."/>
            <person name="Lozano L."/>
            <person name="Torres-Tejerizo G."/>
            <person name="Ormeno-Orrillo E."/>
            <person name="Rogel M.A."/>
            <person name="Gonzalez V."/>
            <person name="Martinez-Romero E."/>
        </authorList>
    </citation>
    <scope>NUCLEOTIDE SEQUENCE [LARGE SCALE GENOMIC DNA]</scope>
    <source>
        <strain evidence="17 18">CCGE 502</strain>
    </source>
</reference>
<evidence type="ECO:0000256" key="9">
    <source>
        <dbReference type="ARBA" id="ARBA00022723"/>
    </source>
</evidence>
<gene>
    <name evidence="17" type="ORF">RGCCGE502_19545</name>
</gene>
<evidence type="ECO:0000256" key="3">
    <source>
        <dbReference type="ARBA" id="ARBA00002378"/>
    </source>
</evidence>
<dbReference type="SUPFAM" id="SSF140490">
    <property type="entry name" value="Nqo1C-terminal domain-like"/>
    <property type="match status" value="1"/>
</dbReference>
<protein>
    <recommendedName>
        <fullName evidence="15">NADH-quinone oxidoreductase subunit F</fullName>
        <ecNumber evidence="15">7.1.1.-</ecNumber>
    </recommendedName>
</protein>
<dbReference type="eggNOG" id="COG1894">
    <property type="taxonomic scope" value="Bacteria"/>
</dbReference>
<dbReference type="Pfam" id="PF10589">
    <property type="entry name" value="NADH_4Fe-4S"/>
    <property type="match status" value="1"/>
</dbReference>
<evidence type="ECO:0000256" key="12">
    <source>
        <dbReference type="ARBA" id="ARBA00023014"/>
    </source>
</evidence>
<evidence type="ECO:0000256" key="10">
    <source>
        <dbReference type="ARBA" id="ARBA00022967"/>
    </source>
</evidence>
<dbReference type="Gene3D" id="3.10.20.600">
    <property type="match status" value="1"/>
</dbReference>
<dbReference type="Gene3D" id="1.20.1440.230">
    <property type="entry name" value="NADH-ubiquinone oxidoreductase 51kDa subunit, iron-sulphur binding domain"/>
    <property type="match status" value="1"/>
</dbReference>
<comment type="cofactor">
    <cofactor evidence="1 15">
        <name>FMN</name>
        <dbReference type="ChEBI" id="CHEBI:58210"/>
    </cofactor>
</comment>
<proteinExistence type="inferred from homology"/>
<dbReference type="PANTHER" id="PTHR43578">
    <property type="entry name" value="NADH-QUINONE OXIDOREDUCTASE SUBUNIT F"/>
    <property type="match status" value="1"/>
</dbReference>
<evidence type="ECO:0000256" key="4">
    <source>
        <dbReference type="ARBA" id="ARBA00007523"/>
    </source>
</evidence>
<dbReference type="InterPro" id="IPR001949">
    <property type="entry name" value="NADH-UbQ_OxRdtase_51kDa_CS"/>
</dbReference>
<dbReference type="PROSITE" id="PS00644">
    <property type="entry name" value="COMPLEX1_51K_1"/>
    <property type="match status" value="1"/>
</dbReference>
<dbReference type="GO" id="GO:0046872">
    <property type="term" value="F:metal ion binding"/>
    <property type="evidence" value="ECO:0007669"/>
    <property type="project" value="UniProtKB-KW"/>
</dbReference>
<evidence type="ECO:0000256" key="7">
    <source>
        <dbReference type="ARBA" id="ARBA00022643"/>
    </source>
</evidence>
<dbReference type="GO" id="GO:0051287">
    <property type="term" value="F:NAD binding"/>
    <property type="evidence" value="ECO:0007669"/>
    <property type="project" value="UniProtKB-UniRule"/>
</dbReference>
<name>S3IBJ0_9HYPH</name>
<dbReference type="Proteomes" id="UP000014411">
    <property type="component" value="Unassembled WGS sequence"/>
</dbReference>